<dbReference type="PANTHER" id="PTHR42678:SF34">
    <property type="entry name" value="OS04G0183300 PROTEIN"/>
    <property type="match status" value="1"/>
</dbReference>
<dbReference type="EMBL" id="MU007018">
    <property type="protein sequence ID" value="KAF2434006.1"/>
    <property type="molecule type" value="Genomic_DNA"/>
</dbReference>
<reference evidence="2" key="1">
    <citation type="journal article" date="2020" name="Stud. Mycol.">
        <title>101 Dothideomycetes genomes: a test case for predicting lifestyles and emergence of pathogens.</title>
        <authorList>
            <person name="Haridas S."/>
            <person name="Albert R."/>
            <person name="Binder M."/>
            <person name="Bloem J."/>
            <person name="Labutti K."/>
            <person name="Salamov A."/>
            <person name="Andreopoulos B."/>
            <person name="Baker S."/>
            <person name="Barry K."/>
            <person name="Bills G."/>
            <person name="Bluhm B."/>
            <person name="Cannon C."/>
            <person name="Castanera R."/>
            <person name="Culley D."/>
            <person name="Daum C."/>
            <person name="Ezra D."/>
            <person name="Gonzalez J."/>
            <person name="Henrissat B."/>
            <person name="Kuo A."/>
            <person name="Liang C."/>
            <person name="Lipzen A."/>
            <person name="Lutzoni F."/>
            <person name="Magnuson J."/>
            <person name="Mondo S."/>
            <person name="Nolan M."/>
            <person name="Ohm R."/>
            <person name="Pangilinan J."/>
            <person name="Park H.-J."/>
            <person name="Ramirez L."/>
            <person name="Alfaro M."/>
            <person name="Sun H."/>
            <person name="Tritt A."/>
            <person name="Yoshinaga Y."/>
            <person name="Zwiers L.-H."/>
            <person name="Turgeon B."/>
            <person name="Goodwin S."/>
            <person name="Spatafora J."/>
            <person name="Crous P."/>
            <person name="Grigoriev I."/>
        </authorList>
    </citation>
    <scope>NUCLEOTIDE SEQUENCE</scope>
    <source>
        <strain evidence="2">CBS 130266</strain>
    </source>
</reference>
<keyword evidence="3" id="KW-1185">Reference proteome</keyword>
<accession>A0A9P4NZM8</accession>
<evidence type="ECO:0000259" key="1">
    <source>
        <dbReference type="Pfam" id="PF01425"/>
    </source>
</evidence>
<dbReference type="OrthoDB" id="566138at2759"/>
<proteinExistence type="predicted"/>
<evidence type="ECO:0000313" key="2">
    <source>
        <dbReference type="EMBL" id="KAF2434006.1"/>
    </source>
</evidence>
<protein>
    <submittedName>
        <fullName evidence="2">Amidase signature enzyme</fullName>
    </submittedName>
</protein>
<comment type="caution">
    <text evidence="2">The sequence shown here is derived from an EMBL/GenBank/DDBJ whole genome shotgun (WGS) entry which is preliminary data.</text>
</comment>
<dbReference type="Proteomes" id="UP000800235">
    <property type="component" value="Unassembled WGS sequence"/>
</dbReference>
<evidence type="ECO:0000313" key="3">
    <source>
        <dbReference type="Proteomes" id="UP000800235"/>
    </source>
</evidence>
<gene>
    <name evidence="2" type="ORF">EJ08DRAFT_704991</name>
</gene>
<dbReference type="SUPFAM" id="SSF75304">
    <property type="entry name" value="Amidase signature (AS) enzymes"/>
    <property type="match status" value="1"/>
</dbReference>
<organism evidence="2 3">
    <name type="scientific">Tothia fuscella</name>
    <dbReference type="NCBI Taxonomy" id="1048955"/>
    <lineage>
        <taxon>Eukaryota</taxon>
        <taxon>Fungi</taxon>
        <taxon>Dikarya</taxon>
        <taxon>Ascomycota</taxon>
        <taxon>Pezizomycotina</taxon>
        <taxon>Dothideomycetes</taxon>
        <taxon>Pleosporomycetidae</taxon>
        <taxon>Venturiales</taxon>
        <taxon>Cylindrosympodiaceae</taxon>
        <taxon>Tothia</taxon>
    </lineage>
</organism>
<dbReference type="PANTHER" id="PTHR42678">
    <property type="entry name" value="AMIDASE"/>
    <property type="match status" value="1"/>
</dbReference>
<dbReference type="InterPro" id="IPR023631">
    <property type="entry name" value="Amidase_dom"/>
</dbReference>
<dbReference type="Pfam" id="PF01425">
    <property type="entry name" value="Amidase"/>
    <property type="match status" value="1"/>
</dbReference>
<feature type="domain" description="Amidase" evidence="1">
    <location>
        <begin position="30"/>
        <end position="483"/>
    </location>
</feature>
<dbReference type="Gene3D" id="3.90.1300.10">
    <property type="entry name" value="Amidase signature (AS) domain"/>
    <property type="match status" value="1"/>
</dbReference>
<name>A0A9P4NZM8_9PEZI</name>
<dbReference type="InterPro" id="IPR036928">
    <property type="entry name" value="AS_sf"/>
</dbReference>
<sequence length="503" mass="54001">MAIDYFDPITATAAQLQQLLERREITSVQIVTQYLAQVEKHNNQGVKLNAVLSLVPTVELLAIAVDLDRERLNGITRSPLHGIPIMLKKDNIMTGTDLEVPTTVGSHAFANARAKRAAPFVAQLIESGLIILGKTNLTEFCGLNKKNSGMMPGWSSYGGQTQSAYVKGGLEDGELMLGHSAPGGSSSGSAVSVAAGFCPLAIGTDTAGSVVTPSNRAALYALKFAIGSFPMDGIFALSRTFDSIGVMAKSAEDLQLFAKTVRSLGFNEAAAAELRVGFADPVVWSMDASLCRKLPDADEEMRLSYKDAIMKLQEAGVDIQSSVPVPSPSTLNCGEKSVIQYIASHEFKHAYADFVSHYEQSTCPITSVADMVDWNEIHSELALPAGFSNQADLIRARDNDSSPEDVARAIPEARKLAAEHGIDAVLDQHNIDLIAAPEDSSMCLFASVAGYPLVMVPLGTIDYNGRPHGICIIAKKGQEEKLLFFASAYEKVFPERPLPLQLL</sequence>
<dbReference type="AlphaFoldDB" id="A0A9P4NZM8"/>